<sequence length="29" mass="3354">MKIPSGKEPLKITNLILPSFFDILFLIHK</sequence>
<reference evidence="1" key="2">
    <citation type="journal article" date="2024" name="Heliyon">
        <title>Complete genome sequence of the novel virulent phage PMBT24 infecting Enterocloster bolteae from the human gut.</title>
        <authorList>
            <person name="Sprotte S."/>
            <person name="Brinks E."/>
            <person name="Neve H."/>
            <person name="Franz C.M.A.P."/>
        </authorList>
    </citation>
    <scope>NUCLEOTIDE SEQUENCE</scope>
</reference>
<accession>A0AAT9TS00</accession>
<proteinExistence type="predicted"/>
<dbReference type="EMBL" id="OQ326496">
    <property type="protein sequence ID" value="WDQ45554.1"/>
    <property type="molecule type" value="Genomic_DNA"/>
</dbReference>
<organism evidence="1">
    <name type="scientific">Enterocloster phage PMBT24</name>
    <dbReference type="NCBI Taxonomy" id="3025413"/>
    <lineage>
        <taxon>Viruses</taxon>
        <taxon>Duplodnaviria</taxon>
        <taxon>Heunggongvirae</taxon>
        <taxon>Uroviricota</taxon>
        <taxon>Caudoviricetes</taxon>
    </lineage>
</organism>
<reference evidence="1" key="1">
    <citation type="submission" date="2023-01" db="EMBL/GenBank/DDBJ databases">
        <authorList>
            <person name="Sprotte S."/>
            <person name="Brinks E."/>
        </authorList>
    </citation>
    <scope>NUCLEOTIDE SEQUENCE</scope>
</reference>
<evidence type="ECO:0000313" key="1">
    <source>
        <dbReference type="EMBL" id="WDQ45554.1"/>
    </source>
</evidence>
<name>A0AAT9TS00_9CAUD</name>
<protein>
    <submittedName>
        <fullName evidence="1">Uncharacterized protein</fullName>
    </submittedName>
</protein>